<evidence type="ECO:0000259" key="12">
    <source>
        <dbReference type="PROSITE" id="PS50975"/>
    </source>
</evidence>
<dbReference type="Pfam" id="PF02955">
    <property type="entry name" value="GSH-S_ATP"/>
    <property type="match status" value="1"/>
</dbReference>
<keyword evidence="4 11" id="KW-0317">Glutathione biosynthesis</keyword>
<dbReference type="Gene3D" id="3.30.1490.20">
    <property type="entry name" value="ATP-grasp fold, A domain"/>
    <property type="match status" value="1"/>
</dbReference>
<dbReference type="AlphaFoldDB" id="A0AB74ATJ7"/>
<keyword evidence="6 11" id="KW-0547">Nucleotide-binding</keyword>
<dbReference type="NCBIfam" id="TIGR01380">
    <property type="entry name" value="glut_syn"/>
    <property type="match status" value="1"/>
</dbReference>
<organism evidence="13 14">
    <name type="scientific">Pseudomonas savastanoi pv. glycinea</name>
    <name type="common">Pseudomonas syringae pv. glycinea</name>
    <dbReference type="NCBI Taxonomy" id="318"/>
    <lineage>
        <taxon>Bacteria</taxon>
        <taxon>Pseudomonadati</taxon>
        <taxon>Pseudomonadota</taxon>
        <taxon>Gammaproteobacteria</taxon>
        <taxon>Pseudomonadales</taxon>
        <taxon>Pseudomonadaceae</taxon>
        <taxon>Pseudomonas</taxon>
    </lineage>
</organism>
<name>A0AB74ATJ7_PSESG</name>
<dbReference type="SUPFAM" id="SSF52440">
    <property type="entry name" value="PreATP-grasp domain"/>
    <property type="match status" value="1"/>
</dbReference>
<dbReference type="FunFam" id="3.30.1490.20:FF:000009">
    <property type="entry name" value="Glutathione synthetase"/>
    <property type="match status" value="1"/>
</dbReference>
<feature type="domain" description="ATP-grasp" evidence="12">
    <location>
        <begin position="158"/>
        <end position="344"/>
    </location>
</feature>
<evidence type="ECO:0000256" key="6">
    <source>
        <dbReference type="ARBA" id="ARBA00022741"/>
    </source>
</evidence>
<evidence type="ECO:0000313" key="13">
    <source>
        <dbReference type="EMBL" id="RMQ05334.1"/>
    </source>
</evidence>
<gene>
    <name evidence="11" type="primary">gshB</name>
    <name evidence="13" type="ORF">ALQ11_100372</name>
</gene>
<dbReference type="FunFam" id="3.40.50.20:FF:000009">
    <property type="entry name" value="Glutathione synthetase"/>
    <property type="match status" value="1"/>
</dbReference>
<comment type="cofactor">
    <cofactor evidence="2">
        <name>Mg(2+)</name>
        <dbReference type="ChEBI" id="CHEBI:18420"/>
    </cofactor>
</comment>
<dbReference type="PROSITE" id="PS50975">
    <property type="entry name" value="ATP_GRASP"/>
    <property type="match status" value="1"/>
</dbReference>
<comment type="caution">
    <text evidence="13">The sequence shown here is derived from an EMBL/GenBank/DDBJ whole genome shotgun (WGS) entry which is preliminary data.</text>
</comment>
<evidence type="ECO:0000256" key="1">
    <source>
        <dbReference type="ARBA" id="ARBA00001936"/>
    </source>
</evidence>
<dbReference type="HAMAP" id="MF_00162">
    <property type="entry name" value="GSH_S"/>
    <property type="match status" value="1"/>
</dbReference>
<dbReference type="Pfam" id="PF02951">
    <property type="entry name" value="GSH-S_N"/>
    <property type="match status" value="1"/>
</dbReference>
<dbReference type="EC" id="6.3.2.3" evidence="11"/>
<evidence type="ECO:0000256" key="11">
    <source>
        <dbReference type="HAMAP-Rule" id="MF_00162"/>
    </source>
</evidence>
<evidence type="ECO:0000256" key="5">
    <source>
        <dbReference type="ARBA" id="ARBA00022723"/>
    </source>
</evidence>
<dbReference type="Gene3D" id="3.30.470.20">
    <property type="entry name" value="ATP-grasp fold, B domain"/>
    <property type="match status" value="1"/>
</dbReference>
<comment type="similarity">
    <text evidence="11">Belongs to the prokaryotic GSH synthase family.</text>
</comment>
<keyword evidence="3 11" id="KW-0436">Ligase</keyword>
<dbReference type="NCBIfam" id="NF003573">
    <property type="entry name" value="PRK05246.1"/>
    <property type="match status" value="1"/>
</dbReference>
<dbReference type="GO" id="GO:0004363">
    <property type="term" value="F:glutathione synthase activity"/>
    <property type="evidence" value="ECO:0007669"/>
    <property type="project" value="UniProtKB-UniRule"/>
</dbReference>
<comment type="cofactor">
    <cofactor evidence="1">
        <name>Mn(2+)</name>
        <dbReference type="ChEBI" id="CHEBI:29035"/>
    </cofactor>
</comment>
<protein>
    <recommendedName>
        <fullName evidence="11">Glutathione synthetase</fullName>
        <ecNumber evidence="11">6.3.2.3</ecNumber>
    </recommendedName>
    <alternativeName>
        <fullName evidence="11">GSH synthetase</fullName>
        <shortName evidence="11">GSH-S</shortName>
        <shortName evidence="11">GSHase</shortName>
    </alternativeName>
    <alternativeName>
        <fullName evidence="11">Glutathione synthase</fullName>
    </alternativeName>
</protein>
<dbReference type="Gene3D" id="3.40.50.20">
    <property type="match status" value="1"/>
</dbReference>
<dbReference type="InterPro" id="IPR004215">
    <property type="entry name" value="GSHS_N"/>
</dbReference>
<dbReference type="InterPro" id="IPR011761">
    <property type="entry name" value="ATP-grasp"/>
</dbReference>
<keyword evidence="7 11" id="KW-0067">ATP-binding</keyword>
<dbReference type="InterPro" id="IPR006284">
    <property type="entry name" value="Glut_synth_pro"/>
</dbReference>
<evidence type="ECO:0000256" key="2">
    <source>
        <dbReference type="ARBA" id="ARBA00001946"/>
    </source>
</evidence>
<evidence type="ECO:0000256" key="3">
    <source>
        <dbReference type="ARBA" id="ARBA00022598"/>
    </source>
</evidence>
<evidence type="ECO:0000256" key="8">
    <source>
        <dbReference type="ARBA" id="ARBA00022842"/>
    </source>
</evidence>
<evidence type="ECO:0000313" key="14">
    <source>
        <dbReference type="Proteomes" id="UP000272471"/>
    </source>
</evidence>
<dbReference type="PANTHER" id="PTHR21621:SF4">
    <property type="entry name" value="GLUTATHIONE SYNTHETASE"/>
    <property type="match status" value="1"/>
</dbReference>
<evidence type="ECO:0000256" key="10">
    <source>
        <dbReference type="ARBA" id="ARBA00050650"/>
    </source>
</evidence>
<accession>A0AB74ATJ7</accession>
<dbReference type="SUPFAM" id="SSF56059">
    <property type="entry name" value="Glutathione synthetase ATP-binding domain-like"/>
    <property type="match status" value="1"/>
</dbReference>
<dbReference type="InterPro" id="IPR004218">
    <property type="entry name" value="GSHS_ATP-bd"/>
</dbReference>
<dbReference type="EMBL" id="RBQX01000388">
    <property type="protein sequence ID" value="RMQ05334.1"/>
    <property type="molecule type" value="Genomic_DNA"/>
</dbReference>
<dbReference type="GO" id="GO:0005737">
    <property type="term" value="C:cytoplasm"/>
    <property type="evidence" value="ECO:0007669"/>
    <property type="project" value="TreeGrafter"/>
</dbReference>
<keyword evidence="9" id="KW-0464">Manganese</keyword>
<evidence type="ECO:0000256" key="4">
    <source>
        <dbReference type="ARBA" id="ARBA00022684"/>
    </source>
</evidence>
<keyword evidence="5" id="KW-0479">Metal-binding</keyword>
<evidence type="ECO:0000256" key="7">
    <source>
        <dbReference type="ARBA" id="ARBA00022840"/>
    </source>
</evidence>
<sequence length="352" mass="38902">MAGLPLDPEQTERHPDANFTAVAALTDQRILPMSVRLGIVMDPIERISYKNDSSLAMLLAAQERGWSLFYMEQKDLYQDAGQARARMKPLKVFADPAKWFEFEAEVDAGLDDLDVILMRKDPPFDMEFVYATYLLEQAERAGVLVVNKPQSLRDCNEKLFATLLFPQCTPPTLVSRRADIIREFAEKHGDVILKPLDGMGGASIFRHRAGDPNLSVILETLTAHGTQQIMAQGYLSAIKDGDKRILMVDGEPVPYCLARIPAAGETRGNLAAGGRGEARPLSDKDRWIAEQIGPTLREKGLLFVGLDVIGEHLTEINVTSPACIREIDNAFGTNIGGLLMDAIDKKLQARRG</sequence>
<comment type="catalytic activity">
    <reaction evidence="10 11">
        <text>gamma-L-glutamyl-L-cysteine + glycine + ATP = glutathione + ADP + phosphate + H(+)</text>
        <dbReference type="Rhea" id="RHEA:13557"/>
        <dbReference type="ChEBI" id="CHEBI:15378"/>
        <dbReference type="ChEBI" id="CHEBI:30616"/>
        <dbReference type="ChEBI" id="CHEBI:43474"/>
        <dbReference type="ChEBI" id="CHEBI:57305"/>
        <dbReference type="ChEBI" id="CHEBI:57925"/>
        <dbReference type="ChEBI" id="CHEBI:58173"/>
        <dbReference type="ChEBI" id="CHEBI:456216"/>
        <dbReference type="EC" id="6.3.2.3"/>
    </reaction>
</comment>
<keyword evidence="8" id="KW-0460">Magnesium</keyword>
<comment type="pathway">
    <text evidence="11">Sulfur metabolism; glutathione biosynthesis; glutathione from L-cysteine and L-glutamate: step 2/2.</text>
</comment>
<evidence type="ECO:0000256" key="9">
    <source>
        <dbReference type="ARBA" id="ARBA00023211"/>
    </source>
</evidence>
<reference evidence="13 14" key="1">
    <citation type="submission" date="2018-08" db="EMBL/GenBank/DDBJ databases">
        <title>Recombination of ecologically and evolutionarily significant loci maintains genetic cohesion in the Pseudomonas syringae species complex.</title>
        <authorList>
            <person name="Dillon M."/>
            <person name="Thakur S."/>
            <person name="Almeida R.N.D."/>
            <person name="Weir B.S."/>
            <person name="Guttman D.S."/>
        </authorList>
    </citation>
    <scope>NUCLEOTIDE SEQUENCE [LARGE SCALE GENOMIC DNA]</scope>
    <source>
        <strain evidence="13 14">ICMP 4182</strain>
    </source>
</reference>
<dbReference type="Proteomes" id="UP000272471">
    <property type="component" value="Unassembled WGS sequence"/>
</dbReference>
<dbReference type="GO" id="GO:0005524">
    <property type="term" value="F:ATP binding"/>
    <property type="evidence" value="ECO:0007669"/>
    <property type="project" value="UniProtKB-UniRule"/>
</dbReference>
<dbReference type="GO" id="GO:0046872">
    <property type="term" value="F:metal ion binding"/>
    <property type="evidence" value="ECO:0007669"/>
    <property type="project" value="UniProtKB-KW"/>
</dbReference>
<proteinExistence type="inferred from homology"/>
<dbReference type="InterPro" id="IPR013815">
    <property type="entry name" value="ATP_grasp_subdomain_1"/>
</dbReference>
<dbReference type="PANTHER" id="PTHR21621">
    <property type="entry name" value="RIBOSOMAL PROTEIN S6 MODIFICATION PROTEIN"/>
    <property type="match status" value="1"/>
</dbReference>
<dbReference type="FunFam" id="3.30.470.20:FF:000010">
    <property type="entry name" value="Glutathione synthetase"/>
    <property type="match status" value="1"/>
</dbReference>
<dbReference type="InterPro" id="IPR016185">
    <property type="entry name" value="PreATP-grasp_dom_sf"/>
</dbReference>